<feature type="compositionally biased region" description="Acidic residues" evidence="2">
    <location>
        <begin position="311"/>
        <end position="328"/>
    </location>
</feature>
<evidence type="ECO:0000313" key="4">
    <source>
        <dbReference type="Proteomes" id="UP000504634"/>
    </source>
</evidence>
<organism evidence="4 5">
    <name type="scientific">Drosophila lebanonensis</name>
    <name type="common">Fruit fly</name>
    <name type="synonym">Scaptodrosophila lebanonensis</name>
    <dbReference type="NCBI Taxonomy" id="7225"/>
    <lineage>
        <taxon>Eukaryota</taxon>
        <taxon>Metazoa</taxon>
        <taxon>Ecdysozoa</taxon>
        <taxon>Arthropoda</taxon>
        <taxon>Hexapoda</taxon>
        <taxon>Insecta</taxon>
        <taxon>Pterygota</taxon>
        <taxon>Neoptera</taxon>
        <taxon>Endopterygota</taxon>
        <taxon>Diptera</taxon>
        <taxon>Brachycera</taxon>
        <taxon>Muscomorpha</taxon>
        <taxon>Ephydroidea</taxon>
        <taxon>Drosophilidae</taxon>
        <taxon>Scaptodrosophila</taxon>
    </lineage>
</organism>
<feature type="region of interest" description="Disordered" evidence="2">
    <location>
        <begin position="266"/>
        <end position="328"/>
    </location>
</feature>
<keyword evidence="4" id="KW-1185">Reference proteome</keyword>
<keyword evidence="3" id="KW-0732">Signal</keyword>
<evidence type="ECO:0000256" key="1">
    <source>
        <dbReference type="SAM" id="Coils"/>
    </source>
</evidence>
<sequence>MRRFLIVLVICAVVTADRSDSRRPDHRDELREVRALVQKNGESLKELGQQAAGIANSQKGIDQKLSQQINQLRGIQRVEVGLGKLQKDTTINLAKNAAAVQNLTISVRNASNRTNKALNDLNKNGEDIKKVLLNLEDNQNKHERELNALSDSVQKNISGLDRLIKQSVLREISELDKASKKLERVQKQIVDKVGQLDGINELTKVNSRKVSILDSRVRSLNATQAERLSILGAAVNSVQINTAQIDEKLGLLLENQKDIAKTLDECKKWRRSRGPGGPGRRGTSSRGPGRRPEGPRRPRGRGSRGPRGDDTSEESDESASFEAPEEAY</sequence>
<accession>A0A6J2TPE8</accession>
<feature type="signal peptide" evidence="3">
    <location>
        <begin position="1"/>
        <end position="16"/>
    </location>
</feature>
<keyword evidence="1" id="KW-0175">Coiled coil</keyword>
<dbReference type="Proteomes" id="UP000504634">
    <property type="component" value="Unplaced"/>
</dbReference>
<evidence type="ECO:0000256" key="3">
    <source>
        <dbReference type="SAM" id="SignalP"/>
    </source>
</evidence>
<name>A0A6J2TPE8_DROLE</name>
<feature type="coiled-coil region" evidence="1">
    <location>
        <begin position="118"/>
        <end position="195"/>
    </location>
</feature>
<evidence type="ECO:0000313" key="5">
    <source>
        <dbReference type="RefSeq" id="XP_030376827.1"/>
    </source>
</evidence>
<dbReference type="RefSeq" id="XP_030376827.1">
    <property type="nucleotide sequence ID" value="XM_030520967.1"/>
</dbReference>
<dbReference type="OrthoDB" id="7845329at2759"/>
<evidence type="ECO:0000256" key="2">
    <source>
        <dbReference type="SAM" id="MobiDB-lite"/>
    </source>
</evidence>
<dbReference type="GeneID" id="115625792"/>
<proteinExistence type="predicted"/>
<feature type="chain" id="PRO_5026959005" evidence="3">
    <location>
        <begin position="17"/>
        <end position="328"/>
    </location>
</feature>
<gene>
    <name evidence="5" type="primary">LOC115625792</name>
</gene>
<protein>
    <submittedName>
        <fullName evidence="5">Uncharacterized protein LOC115625792</fullName>
    </submittedName>
</protein>
<reference evidence="5" key="1">
    <citation type="submission" date="2025-08" db="UniProtKB">
        <authorList>
            <consortium name="RefSeq"/>
        </authorList>
    </citation>
    <scope>IDENTIFICATION</scope>
    <source>
        <strain evidence="5">11010-0011.00</strain>
        <tissue evidence="5">Whole body</tissue>
    </source>
</reference>
<dbReference type="AlphaFoldDB" id="A0A6J2TPE8"/>